<sequence length="246" mass="27675">MLADNFKHANKISGGIRTSMNAYPFLVTIRLRSEYLCSGSIINPLHIVSTASCVTSNKNIIYGNLQILSATDKQNYQQDHGNINDVSIVVIHPDYSPNNFWANDIGILKLTKSLPSNQVDGYITLPVSSTVYNTFSHLVLIGWEKFDESDSLQLSKLDVQLMLLKPCRKYFEQYGNLNNAQRCITSPLKTHRNIDYGDSGSPVVTSQQQNILGMVSLISPNPDHPVIITQILRHYTGWIINMLEKY</sequence>
<feature type="domain" description="Peptidase S1" evidence="6">
    <location>
        <begin position="12"/>
        <end position="244"/>
    </location>
</feature>
<evidence type="ECO:0000256" key="3">
    <source>
        <dbReference type="ARBA" id="ARBA00022801"/>
    </source>
</evidence>
<dbReference type="GO" id="GO:0006508">
    <property type="term" value="P:proteolysis"/>
    <property type="evidence" value="ECO:0007669"/>
    <property type="project" value="UniProtKB-KW"/>
</dbReference>
<evidence type="ECO:0000259" key="6">
    <source>
        <dbReference type="PROSITE" id="PS50240"/>
    </source>
</evidence>
<dbReference type="PANTHER" id="PTHR24276">
    <property type="entry name" value="POLYSERASE-RELATED"/>
    <property type="match status" value="1"/>
</dbReference>
<dbReference type="InterPro" id="IPR033116">
    <property type="entry name" value="TRYPSIN_SER"/>
</dbReference>
<evidence type="ECO:0000313" key="7">
    <source>
        <dbReference type="EMBL" id="KAF7989376.1"/>
    </source>
</evidence>
<dbReference type="AlphaFoldDB" id="A0A834XNP0"/>
<protein>
    <recommendedName>
        <fullName evidence="6">Peptidase S1 domain-containing protein</fullName>
    </recommendedName>
</protein>
<gene>
    <name evidence="7" type="ORF">HCN44_008050</name>
</gene>
<dbReference type="PANTHER" id="PTHR24276:SF98">
    <property type="entry name" value="FI18310P1-RELATED"/>
    <property type="match status" value="1"/>
</dbReference>
<reference evidence="7 8" key="1">
    <citation type="submission" date="2020-08" db="EMBL/GenBank/DDBJ databases">
        <title>Aphidius gifuensis genome sequencing and assembly.</title>
        <authorList>
            <person name="Du Z."/>
        </authorList>
    </citation>
    <scope>NUCLEOTIDE SEQUENCE [LARGE SCALE GENOMIC DNA]</scope>
    <source>
        <strain evidence="7">YNYX2018</strain>
        <tissue evidence="7">Adults</tissue>
    </source>
</reference>
<dbReference type="InterPro" id="IPR050430">
    <property type="entry name" value="Peptidase_S1"/>
</dbReference>
<dbReference type="PROSITE" id="PS50240">
    <property type="entry name" value="TRYPSIN_DOM"/>
    <property type="match status" value="1"/>
</dbReference>
<keyword evidence="5" id="KW-1015">Disulfide bond</keyword>
<evidence type="ECO:0000256" key="5">
    <source>
        <dbReference type="ARBA" id="ARBA00023157"/>
    </source>
</evidence>
<dbReference type="InterPro" id="IPR009003">
    <property type="entry name" value="Peptidase_S1_PA"/>
</dbReference>
<keyword evidence="4" id="KW-0720">Serine protease</keyword>
<dbReference type="Proteomes" id="UP000639338">
    <property type="component" value="Unassembled WGS sequence"/>
</dbReference>
<dbReference type="InterPro" id="IPR043504">
    <property type="entry name" value="Peptidase_S1_PA_chymotrypsin"/>
</dbReference>
<evidence type="ECO:0000313" key="8">
    <source>
        <dbReference type="Proteomes" id="UP000639338"/>
    </source>
</evidence>
<dbReference type="SMART" id="SM00020">
    <property type="entry name" value="Tryp_SPc"/>
    <property type="match status" value="1"/>
</dbReference>
<accession>A0A834XNP0</accession>
<organism evidence="7 8">
    <name type="scientific">Aphidius gifuensis</name>
    <name type="common">Parasitoid wasp</name>
    <dbReference type="NCBI Taxonomy" id="684658"/>
    <lineage>
        <taxon>Eukaryota</taxon>
        <taxon>Metazoa</taxon>
        <taxon>Ecdysozoa</taxon>
        <taxon>Arthropoda</taxon>
        <taxon>Hexapoda</taxon>
        <taxon>Insecta</taxon>
        <taxon>Pterygota</taxon>
        <taxon>Neoptera</taxon>
        <taxon>Endopterygota</taxon>
        <taxon>Hymenoptera</taxon>
        <taxon>Apocrita</taxon>
        <taxon>Ichneumonoidea</taxon>
        <taxon>Braconidae</taxon>
        <taxon>Aphidiinae</taxon>
        <taxon>Aphidius</taxon>
    </lineage>
</organism>
<name>A0A834XNP0_APHGI</name>
<dbReference type="Pfam" id="PF00089">
    <property type="entry name" value="Trypsin"/>
    <property type="match status" value="1"/>
</dbReference>
<dbReference type="InterPro" id="IPR001314">
    <property type="entry name" value="Peptidase_S1A"/>
</dbReference>
<keyword evidence="2" id="KW-0645">Protease</keyword>
<dbReference type="SUPFAM" id="SSF50494">
    <property type="entry name" value="Trypsin-like serine proteases"/>
    <property type="match status" value="1"/>
</dbReference>
<keyword evidence="8" id="KW-1185">Reference proteome</keyword>
<dbReference type="Gene3D" id="2.40.10.10">
    <property type="entry name" value="Trypsin-like serine proteases"/>
    <property type="match status" value="1"/>
</dbReference>
<evidence type="ECO:0000256" key="1">
    <source>
        <dbReference type="ARBA" id="ARBA00007664"/>
    </source>
</evidence>
<dbReference type="PROSITE" id="PS00135">
    <property type="entry name" value="TRYPSIN_SER"/>
    <property type="match status" value="1"/>
</dbReference>
<dbReference type="OrthoDB" id="10051896at2759"/>
<dbReference type="PRINTS" id="PR00722">
    <property type="entry name" value="CHYMOTRYPSIN"/>
</dbReference>
<evidence type="ECO:0000256" key="4">
    <source>
        <dbReference type="ARBA" id="ARBA00022825"/>
    </source>
</evidence>
<proteinExistence type="inferred from homology"/>
<comment type="caution">
    <text evidence="7">The sequence shown here is derived from an EMBL/GenBank/DDBJ whole genome shotgun (WGS) entry which is preliminary data.</text>
</comment>
<comment type="similarity">
    <text evidence="1">Belongs to the peptidase S1 family.</text>
</comment>
<keyword evidence="3" id="KW-0378">Hydrolase</keyword>
<evidence type="ECO:0000256" key="2">
    <source>
        <dbReference type="ARBA" id="ARBA00022670"/>
    </source>
</evidence>
<dbReference type="InterPro" id="IPR001254">
    <property type="entry name" value="Trypsin_dom"/>
</dbReference>
<dbReference type="EMBL" id="JACMRX010000005">
    <property type="protein sequence ID" value="KAF7989376.1"/>
    <property type="molecule type" value="Genomic_DNA"/>
</dbReference>
<dbReference type="GO" id="GO:0004252">
    <property type="term" value="F:serine-type endopeptidase activity"/>
    <property type="evidence" value="ECO:0007669"/>
    <property type="project" value="InterPro"/>
</dbReference>